<accession>A0A1M6TQ26</accession>
<protein>
    <recommendedName>
        <fullName evidence="2">Ricin B lectin domain-containing protein</fullName>
    </recommendedName>
</protein>
<dbReference type="Proteomes" id="UP000184314">
    <property type="component" value="Unassembled WGS sequence"/>
</dbReference>
<reference evidence="4" key="1">
    <citation type="submission" date="2016-11" db="EMBL/GenBank/DDBJ databases">
        <authorList>
            <person name="Varghese N."/>
            <person name="Submissions S."/>
        </authorList>
    </citation>
    <scope>NUCLEOTIDE SEQUENCE [LARGE SCALE GENOMIC DNA]</scope>
    <source>
        <strain evidence="4">DSM 16478</strain>
    </source>
</reference>
<keyword evidence="4" id="KW-1185">Reference proteome</keyword>
<dbReference type="Pfam" id="PF14200">
    <property type="entry name" value="RicinB_lectin_2"/>
    <property type="match status" value="1"/>
</dbReference>
<feature type="non-terminal residue" evidence="3">
    <location>
        <position position="1002"/>
    </location>
</feature>
<dbReference type="InterPro" id="IPR011042">
    <property type="entry name" value="6-blade_b-propeller_TolB-like"/>
</dbReference>
<dbReference type="AlphaFoldDB" id="A0A1M6TQ26"/>
<gene>
    <name evidence="3" type="ORF">SAMN04488007_3315</name>
</gene>
<organism evidence="3 4">
    <name type="scientific">Maribacter aquivivus</name>
    <dbReference type="NCBI Taxonomy" id="228958"/>
    <lineage>
        <taxon>Bacteria</taxon>
        <taxon>Pseudomonadati</taxon>
        <taxon>Bacteroidota</taxon>
        <taxon>Flavobacteriia</taxon>
        <taxon>Flavobacteriales</taxon>
        <taxon>Flavobacteriaceae</taxon>
        <taxon>Maribacter</taxon>
    </lineage>
</organism>
<evidence type="ECO:0000313" key="4">
    <source>
        <dbReference type="Proteomes" id="UP000184314"/>
    </source>
</evidence>
<dbReference type="Pfam" id="PF07995">
    <property type="entry name" value="GSDH"/>
    <property type="match status" value="2"/>
</dbReference>
<dbReference type="Gene3D" id="2.80.10.50">
    <property type="match status" value="1"/>
</dbReference>
<keyword evidence="1" id="KW-0812">Transmembrane</keyword>
<dbReference type="PROSITE" id="PS50231">
    <property type="entry name" value="RICIN_B_LECTIN"/>
    <property type="match status" value="1"/>
</dbReference>
<keyword evidence="1" id="KW-0472">Membrane</keyword>
<dbReference type="InterPro" id="IPR012938">
    <property type="entry name" value="Glc/Sorbosone_DH"/>
</dbReference>
<dbReference type="RefSeq" id="WP_170861974.1">
    <property type="nucleotide sequence ID" value="NZ_FQZX01000003.1"/>
</dbReference>
<evidence type="ECO:0000259" key="2">
    <source>
        <dbReference type="SMART" id="SM00458"/>
    </source>
</evidence>
<feature type="domain" description="Ricin B lectin" evidence="2">
    <location>
        <begin position="790"/>
        <end position="922"/>
    </location>
</feature>
<name>A0A1M6TQ26_9FLAO</name>
<dbReference type="STRING" id="228958.SAMN04488007_3315"/>
<proteinExistence type="predicted"/>
<dbReference type="InterPro" id="IPR000772">
    <property type="entry name" value="Ricin_B_lectin"/>
</dbReference>
<dbReference type="SMART" id="SM00458">
    <property type="entry name" value="RICIN"/>
    <property type="match status" value="1"/>
</dbReference>
<dbReference type="Gene3D" id="2.120.10.30">
    <property type="entry name" value="TolB, C-terminal domain"/>
    <property type="match status" value="1"/>
</dbReference>
<keyword evidence="1" id="KW-1133">Transmembrane helix</keyword>
<dbReference type="PANTHER" id="PTHR19328">
    <property type="entry name" value="HEDGEHOG-INTERACTING PROTEIN"/>
    <property type="match status" value="1"/>
</dbReference>
<dbReference type="SUPFAM" id="SSF50370">
    <property type="entry name" value="Ricin B-like lectins"/>
    <property type="match status" value="1"/>
</dbReference>
<dbReference type="InterPro" id="IPR035992">
    <property type="entry name" value="Ricin_B-like_lectins"/>
</dbReference>
<feature type="transmembrane region" description="Helical" evidence="1">
    <location>
        <begin position="7"/>
        <end position="26"/>
    </location>
</feature>
<dbReference type="InterPro" id="IPR011041">
    <property type="entry name" value="Quinoprot_gluc/sorb_DH_b-prop"/>
</dbReference>
<dbReference type="CDD" id="cd00161">
    <property type="entry name" value="beta-trefoil_Ricin-like"/>
    <property type="match status" value="1"/>
</dbReference>
<dbReference type="PANTHER" id="PTHR19328:SF13">
    <property type="entry name" value="HIPL1 PROTEIN"/>
    <property type="match status" value="1"/>
</dbReference>
<dbReference type="SUPFAM" id="SSF50952">
    <property type="entry name" value="Soluble quinoprotein glucose dehydrogenase"/>
    <property type="match status" value="1"/>
</dbReference>
<sequence>MKKNYRGIILLSITFVLLTSFVPLFFGPGLTEVKSFNLVLDTNFDPLPTGSEPYDVAFLNLDFDTPLNFNVVPNSNNIVVGQRDGKVFWFDDNENVAQKSLLVDLSSEVGGKVWDGGFLGLSIHPQFGAGTGKNFMYVYYTTQSSDKTLEGPLSFSCGLERFHGNYLVLEKFEVDAISMQFVANSRATLIKRRMFNTTHRGGGMEFGNDGYLYVSTGDQAAYINAQQITENLDGGVLRLDVDMDLSRSHVPSHVLGVDAGNSDESSGVHYTIPNDNPFVNESGNIFGEYFSMGHRNPHRLTKDSQTGIFYIGEVGEDSHEEINVLSSGKNYGWPLYEGFSGPKYTCLPALYNNMQHTRPLVSFPRTDANAIIGGYVYRGNAIPELTGKYICADYGVGSEIWAVDTSNGNYELLGNFAPTNIVSFGQDKDGELYLLKQGEDVKLYKMKSKSLIESAPQTLTETGVFIGDVSNLEVREGFIPYDLIDSFFSDGAIKSRWMAIPNDGVHNTASEKINFSENGNWNFPIGTVLIKHFDYPIDERNPSITRKVETRFSIKNTDGNFYFLTYNWNDQQSEAYLVDSGFDESISVTDANGSTRQVDWHFPSEGECLSCHNPSSDGTLGPRTRYLNKNYDYSELGGAIGNQLVTLSSLGILDQSITDTETWEYITHTSIKDLNSNLEDRARSYLDLNCAYCHNPDTDNRANFDLRLNRTLSQTGLLTAGVNESLNIDSEEKILFEGEALKSIIYHRTASIQPGIMMPPLAKNQVDEEGIILLENWINSLIPSVNPPNSGVYRLVNVFTNNSLQAINGGIGNTVNIVSQGYQEEEWQQFQFDNAAVGYYEFKAIHSGRFLDVAGFGPMTGSNVWQYDGNGSDAQLWEVIDAGEDSYYIVNKRTSMYLKTLADGNVIVAANDGSDSIKWRFESTENSPVANAYHYRLNAAGPSVVSSDSGPDWVAGATGNGTFNGDGYTVTAGNVGGANPVLDYSLRDSSIPSWMDAATYTS</sequence>
<dbReference type="SUPFAM" id="SSF48695">
    <property type="entry name" value="Multiheme cytochromes"/>
    <property type="match status" value="1"/>
</dbReference>
<evidence type="ECO:0000313" key="3">
    <source>
        <dbReference type="EMBL" id="SHK59044.1"/>
    </source>
</evidence>
<evidence type="ECO:0000256" key="1">
    <source>
        <dbReference type="SAM" id="Phobius"/>
    </source>
</evidence>
<dbReference type="InterPro" id="IPR036280">
    <property type="entry name" value="Multihaem_cyt_sf"/>
</dbReference>
<dbReference type="EMBL" id="FQZX01000003">
    <property type="protein sequence ID" value="SHK59044.1"/>
    <property type="molecule type" value="Genomic_DNA"/>
</dbReference>